<reference evidence="3" key="1">
    <citation type="submission" date="2020-06" db="EMBL/GenBank/DDBJ databases">
        <authorList>
            <person name="Li T."/>
            <person name="Hu X."/>
            <person name="Zhang T."/>
            <person name="Song X."/>
            <person name="Zhang H."/>
            <person name="Dai N."/>
            <person name="Sheng W."/>
            <person name="Hou X."/>
            <person name="Wei L."/>
        </authorList>
    </citation>
    <scope>NUCLEOTIDE SEQUENCE</scope>
    <source>
        <strain evidence="3">G02</strain>
        <tissue evidence="3">Leaf</tissue>
    </source>
</reference>
<feature type="region of interest" description="Disordered" evidence="1">
    <location>
        <begin position="183"/>
        <end position="290"/>
    </location>
</feature>
<dbReference type="PANTHER" id="PTHR31928:SF3">
    <property type="entry name" value="EXPRESSED PROTEIN"/>
    <property type="match status" value="1"/>
</dbReference>
<feature type="compositionally biased region" description="Basic and acidic residues" evidence="1">
    <location>
        <begin position="192"/>
        <end position="201"/>
    </location>
</feature>
<feature type="region of interest" description="Disordered" evidence="1">
    <location>
        <begin position="357"/>
        <end position="376"/>
    </location>
</feature>
<name>A0AAW2KNJ8_SESRA</name>
<comment type="caution">
    <text evidence="3">The sequence shown here is derived from an EMBL/GenBank/DDBJ whole genome shotgun (WGS) entry which is preliminary data.</text>
</comment>
<feature type="region of interest" description="Disordered" evidence="1">
    <location>
        <begin position="304"/>
        <end position="350"/>
    </location>
</feature>
<feature type="compositionally biased region" description="Basic and acidic residues" evidence="1">
    <location>
        <begin position="329"/>
        <end position="345"/>
    </location>
</feature>
<dbReference type="InterPro" id="IPR048297">
    <property type="entry name" value="DUF936_dom_pln"/>
</dbReference>
<protein>
    <recommendedName>
        <fullName evidence="2">DUF936 domain-containing protein</fullName>
    </recommendedName>
</protein>
<dbReference type="PANTHER" id="PTHR31928">
    <property type="entry name" value="EXPRESSED PROTEIN"/>
    <property type="match status" value="1"/>
</dbReference>
<dbReference type="EMBL" id="JACGWJ010000027">
    <property type="protein sequence ID" value="KAL0308239.1"/>
    <property type="molecule type" value="Genomic_DNA"/>
</dbReference>
<dbReference type="InterPro" id="IPR010341">
    <property type="entry name" value="DUF936_pln"/>
</dbReference>
<accession>A0AAW2KNJ8</accession>
<evidence type="ECO:0000313" key="3">
    <source>
        <dbReference type="EMBL" id="KAL0308239.1"/>
    </source>
</evidence>
<sequence>MATLTPGILLKLLQSMNSATKVTGDHRSPLLQVIGIVPALSTADSLWPHHGFYVQLSDSLNSTYVSLSDRDTDLILTNRLQLGQFVHLDRFLFDSPPVPTAVNLRPVAGRHPFIGSPEPLIARISPSKNSFVIQPVSESDPSVDPIAAYLSRAGKKETETKEKYAENKLVRIRFRRGFHHRGTEAETAISWKESRGAERDPSPAGKSAKRSSSPAPSKCVVPSLVAAKEENRRTAKEPAIIVPSRYRQPSPTAGRRQASPVVARRMSLSPGRRLSGGLKVSPAIDSSGKKKLANIAAGISKVSEALVGSGKPSRKSWDDGSASGGGGSSEHKEKSGTKNRPDFEAILRTQAAISRRLSDVHENLPNDTKSESSVGA</sequence>
<reference evidence="3" key="2">
    <citation type="journal article" date="2024" name="Plant">
        <title>Genomic evolution and insights into agronomic trait innovations of Sesamum species.</title>
        <authorList>
            <person name="Miao H."/>
            <person name="Wang L."/>
            <person name="Qu L."/>
            <person name="Liu H."/>
            <person name="Sun Y."/>
            <person name="Le M."/>
            <person name="Wang Q."/>
            <person name="Wei S."/>
            <person name="Zheng Y."/>
            <person name="Lin W."/>
            <person name="Duan Y."/>
            <person name="Cao H."/>
            <person name="Xiong S."/>
            <person name="Wang X."/>
            <person name="Wei L."/>
            <person name="Li C."/>
            <person name="Ma Q."/>
            <person name="Ju M."/>
            <person name="Zhao R."/>
            <person name="Li G."/>
            <person name="Mu C."/>
            <person name="Tian Q."/>
            <person name="Mei H."/>
            <person name="Zhang T."/>
            <person name="Gao T."/>
            <person name="Zhang H."/>
        </authorList>
    </citation>
    <scope>NUCLEOTIDE SEQUENCE</scope>
    <source>
        <strain evidence="3">G02</strain>
    </source>
</reference>
<feature type="compositionally biased region" description="Low complexity" evidence="1">
    <location>
        <begin position="202"/>
        <end position="218"/>
    </location>
</feature>
<gene>
    <name evidence="3" type="ORF">Sradi_5766200</name>
</gene>
<feature type="compositionally biased region" description="Basic and acidic residues" evidence="1">
    <location>
        <begin position="227"/>
        <end position="236"/>
    </location>
</feature>
<evidence type="ECO:0000259" key="2">
    <source>
        <dbReference type="Pfam" id="PF06075"/>
    </source>
</evidence>
<dbReference type="AlphaFoldDB" id="A0AAW2KNJ8"/>
<feature type="domain" description="DUF936" evidence="2">
    <location>
        <begin position="4"/>
        <end position="121"/>
    </location>
</feature>
<organism evidence="3">
    <name type="scientific">Sesamum radiatum</name>
    <name type="common">Black benniseed</name>
    <dbReference type="NCBI Taxonomy" id="300843"/>
    <lineage>
        <taxon>Eukaryota</taxon>
        <taxon>Viridiplantae</taxon>
        <taxon>Streptophyta</taxon>
        <taxon>Embryophyta</taxon>
        <taxon>Tracheophyta</taxon>
        <taxon>Spermatophyta</taxon>
        <taxon>Magnoliopsida</taxon>
        <taxon>eudicotyledons</taxon>
        <taxon>Gunneridae</taxon>
        <taxon>Pentapetalae</taxon>
        <taxon>asterids</taxon>
        <taxon>lamiids</taxon>
        <taxon>Lamiales</taxon>
        <taxon>Pedaliaceae</taxon>
        <taxon>Sesamum</taxon>
    </lineage>
</organism>
<feature type="compositionally biased region" description="Basic and acidic residues" evidence="1">
    <location>
        <begin position="357"/>
        <end position="370"/>
    </location>
</feature>
<dbReference type="Pfam" id="PF06075">
    <property type="entry name" value="DUF936"/>
    <property type="match status" value="1"/>
</dbReference>
<proteinExistence type="predicted"/>
<evidence type="ECO:0000256" key="1">
    <source>
        <dbReference type="SAM" id="MobiDB-lite"/>
    </source>
</evidence>